<evidence type="ECO:0000256" key="3">
    <source>
        <dbReference type="PROSITE-ProRule" id="PRU00339"/>
    </source>
</evidence>
<evidence type="ECO:0000313" key="5">
    <source>
        <dbReference type="Proteomes" id="UP001199795"/>
    </source>
</evidence>
<dbReference type="Pfam" id="PF07719">
    <property type="entry name" value="TPR_2"/>
    <property type="match status" value="1"/>
</dbReference>
<evidence type="ECO:0000256" key="2">
    <source>
        <dbReference type="ARBA" id="ARBA00022803"/>
    </source>
</evidence>
<dbReference type="AlphaFoldDB" id="A0AAE3JNU7"/>
<keyword evidence="5" id="KW-1185">Reference proteome</keyword>
<reference evidence="4" key="1">
    <citation type="submission" date="2022-01" db="EMBL/GenBank/DDBJ databases">
        <title>Draft genome sequence of Sabulilitoribacter arenilitoris KCTC 52401.</title>
        <authorList>
            <person name="Oh J.-S."/>
        </authorList>
    </citation>
    <scope>NUCLEOTIDE SEQUENCE</scope>
    <source>
        <strain evidence="4">HMF6543</strain>
    </source>
</reference>
<comment type="caution">
    <text evidence="4">The sequence shown here is derived from an EMBL/GenBank/DDBJ whole genome shotgun (WGS) entry which is preliminary data.</text>
</comment>
<organism evidence="4 5">
    <name type="scientific">Wocania arenilitoris</name>
    <dbReference type="NCBI Taxonomy" id="2044858"/>
    <lineage>
        <taxon>Bacteria</taxon>
        <taxon>Pseudomonadati</taxon>
        <taxon>Bacteroidota</taxon>
        <taxon>Flavobacteriia</taxon>
        <taxon>Flavobacteriales</taxon>
        <taxon>Flavobacteriaceae</taxon>
        <taxon>Wocania</taxon>
    </lineage>
</organism>
<dbReference type="InterPro" id="IPR019734">
    <property type="entry name" value="TPR_rpt"/>
</dbReference>
<dbReference type="PROSITE" id="PS50293">
    <property type="entry name" value="TPR_REGION"/>
    <property type="match status" value="1"/>
</dbReference>
<dbReference type="EMBL" id="JAKKDU010000004">
    <property type="protein sequence ID" value="MCF7567595.1"/>
    <property type="molecule type" value="Genomic_DNA"/>
</dbReference>
<accession>A0AAE3JNU7</accession>
<dbReference type="Proteomes" id="UP001199795">
    <property type="component" value="Unassembled WGS sequence"/>
</dbReference>
<keyword evidence="1" id="KW-0677">Repeat</keyword>
<proteinExistence type="predicted"/>
<dbReference type="Gene3D" id="1.25.40.10">
    <property type="entry name" value="Tetratricopeptide repeat domain"/>
    <property type="match status" value="1"/>
</dbReference>
<dbReference type="InterPro" id="IPR011990">
    <property type="entry name" value="TPR-like_helical_dom_sf"/>
</dbReference>
<sequence length="460" mass="52038">MKAKITLLFTFLFIGLNLVSGQTNEEDMATLSIMTEYAKAKNYEAAYKPFMELRQRNPKFNRAIYVYGEKILDDKIEKSTDANKVAYIKDLIKLWDERGTHFASKTPKGEYAAKACQLMHDYKDILNKTDQELYECFDAAYNLDKATFKNPKSLYIYFKLMVALYDGGKKPAKDLFNKYDDVAEKIEDEVKLASEKLNKLIEKEDAGTALTSKEKKYKKYYSQVLTAYDKVSGSIDSELGERANCENLIPLYQKDFEEYKNDAIWLKRAVSRMFYKECTDDPLYERLVKAYDELSPSADTKVFVAGILMKKGKTSEAEGYFNEAYDLEEDSFKKSKLAYRIGTILKKKGRYGQARGYFRNALKLNPSNGRPHLAIAAMYASSANSCGDTTFNKRAVYWLAADEARKAARVDPTLQKSAAQSAASYLAKAPSKADIFSAANSGQVIKIGCWIGSSVTVPKV</sequence>
<dbReference type="SMART" id="SM00028">
    <property type="entry name" value="TPR"/>
    <property type="match status" value="2"/>
</dbReference>
<feature type="repeat" description="TPR" evidence="3">
    <location>
        <begin position="335"/>
        <end position="368"/>
    </location>
</feature>
<name>A0AAE3JNU7_9FLAO</name>
<dbReference type="RefSeq" id="WP_237238944.1">
    <property type="nucleotide sequence ID" value="NZ_JAKKDU010000004.1"/>
</dbReference>
<evidence type="ECO:0000313" key="4">
    <source>
        <dbReference type="EMBL" id="MCF7567595.1"/>
    </source>
</evidence>
<evidence type="ECO:0000256" key="1">
    <source>
        <dbReference type="ARBA" id="ARBA00022737"/>
    </source>
</evidence>
<dbReference type="PROSITE" id="PS50005">
    <property type="entry name" value="TPR"/>
    <property type="match status" value="1"/>
</dbReference>
<dbReference type="InterPro" id="IPR013105">
    <property type="entry name" value="TPR_2"/>
</dbReference>
<protein>
    <submittedName>
        <fullName evidence="4">Tetratricopeptide repeat protein</fullName>
    </submittedName>
</protein>
<gene>
    <name evidence="4" type="ORF">L3X37_04350</name>
</gene>
<dbReference type="SUPFAM" id="SSF48452">
    <property type="entry name" value="TPR-like"/>
    <property type="match status" value="1"/>
</dbReference>
<keyword evidence="2 3" id="KW-0802">TPR repeat</keyword>